<protein>
    <recommendedName>
        <fullName evidence="3">FAD dependent oxidoreductase</fullName>
    </recommendedName>
</protein>
<name>A0ABX8H6K4_9BACL</name>
<keyword evidence="2" id="KW-1185">Reference proteome</keyword>
<evidence type="ECO:0000313" key="2">
    <source>
        <dbReference type="Proteomes" id="UP000683429"/>
    </source>
</evidence>
<evidence type="ECO:0000313" key="1">
    <source>
        <dbReference type="EMBL" id="QWU13311.1"/>
    </source>
</evidence>
<dbReference type="Proteomes" id="UP000683429">
    <property type="component" value="Chromosome"/>
</dbReference>
<proteinExistence type="predicted"/>
<accession>A0ABX8H6K4</accession>
<sequence>MKNISMPKGGISCDVLIIGGGSSGAQCAHYLADSNTTLIHLDLYRPVRHVPALRFGGYDSRTLSLIMVEKERQGDGKIEAAL</sequence>
<gene>
    <name evidence="1" type="ORF">KP014_14975</name>
</gene>
<dbReference type="RefSeq" id="WP_216700368.1">
    <property type="nucleotide sequence ID" value="NZ_CP076607.1"/>
</dbReference>
<reference evidence="1 2" key="1">
    <citation type="submission" date="2021-06" db="EMBL/GenBank/DDBJ databases">
        <title>Whole genome sequence of Paenibacillus sophorae DSM23020 for comparative genomics.</title>
        <authorList>
            <person name="Kim M.-J."/>
            <person name="Lee G."/>
            <person name="Shin J.-H."/>
        </authorList>
    </citation>
    <scope>NUCLEOTIDE SEQUENCE [LARGE SCALE GENOMIC DNA]</scope>
    <source>
        <strain evidence="1 2">DSM 23020</strain>
    </source>
</reference>
<organism evidence="1 2">
    <name type="scientific">Paenibacillus sophorae</name>
    <dbReference type="NCBI Taxonomy" id="1333845"/>
    <lineage>
        <taxon>Bacteria</taxon>
        <taxon>Bacillati</taxon>
        <taxon>Bacillota</taxon>
        <taxon>Bacilli</taxon>
        <taxon>Bacillales</taxon>
        <taxon>Paenibacillaceae</taxon>
        <taxon>Paenibacillus</taxon>
    </lineage>
</organism>
<evidence type="ECO:0008006" key="3">
    <source>
        <dbReference type="Google" id="ProtNLM"/>
    </source>
</evidence>
<dbReference type="EMBL" id="CP076607">
    <property type="protein sequence ID" value="QWU13311.1"/>
    <property type="molecule type" value="Genomic_DNA"/>
</dbReference>